<evidence type="ECO:0000313" key="3">
    <source>
        <dbReference type="Proteomes" id="UP000233387"/>
    </source>
</evidence>
<keyword evidence="1" id="KW-0472">Membrane</keyword>
<dbReference type="InterPro" id="IPR008620">
    <property type="entry name" value="FixH"/>
</dbReference>
<accession>A0A2N3IAC3</accession>
<dbReference type="EMBL" id="NKXO01000037">
    <property type="protein sequence ID" value="PKQ67230.1"/>
    <property type="molecule type" value="Genomic_DNA"/>
</dbReference>
<dbReference type="OrthoDB" id="1493774at2"/>
<evidence type="ECO:0000256" key="1">
    <source>
        <dbReference type="SAM" id="Phobius"/>
    </source>
</evidence>
<dbReference type="AlphaFoldDB" id="A0A2N3IAC3"/>
<dbReference type="Pfam" id="PF05751">
    <property type="entry name" value="FixH"/>
    <property type="match status" value="1"/>
</dbReference>
<feature type="transmembrane region" description="Helical" evidence="1">
    <location>
        <begin position="12"/>
        <end position="35"/>
    </location>
</feature>
<proteinExistence type="predicted"/>
<sequence>MSKSPISTQMNFGTKIAISVAVFVVFILVLSLIMISKQTESVEKDYYEKDLRYEEEIQAQRNASEFPIKFYTHQDTLWVQFEQKINYEKGEISFFRPDNSKKDFVIPLNLDNNARQFVYAGNLAKGLWKVQVKWQDSEKKFQSRVFEWLIP</sequence>
<dbReference type="Proteomes" id="UP000233387">
    <property type="component" value="Unassembled WGS sequence"/>
</dbReference>
<name>A0A2N3IAC3_9BACT</name>
<keyword evidence="1" id="KW-0812">Transmembrane</keyword>
<keyword evidence="3" id="KW-1185">Reference proteome</keyword>
<reference evidence="2 3" key="1">
    <citation type="submission" date="2017-06" db="EMBL/GenBank/DDBJ databases">
        <title>Raineya orbicola gen. nov., sp. nov. a slightly thermophilic bacterium of the phylum Bacteroidetes and the description of Raineyaceae fam. nov.</title>
        <authorList>
            <person name="Albuquerque L."/>
            <person name="Polonia A.R.M."/>
            <person name="Barroso C."/>
            <person name="Froufe H.J.C."/>
            <person name="Lage O."/>
            <person name="Lobo-Da-Cunha A."/>
            <person name="Egas C."/>
            <person name="Da Costa M.S."/>
        </authorList>
    </citation>
    <scope>NUCLEOTIDE SEQUENCE [LARGE SCALE GENOMIC DNA]</scope>
    <source>
        <strain evidence="2 3">SPSPC-11</strain>
    </source>
</reference>
<evidence type="ECO:0000313" key="2">
    <source>
        <dbReference type="EMBL" id="PKQ67230.1"/>
    </source>
</evidence>
<keyword evidence="1" id="KW-1133">Transmembrane helix</keyword>
<comment type="caution">
    <text evidence="2">The sequence shown here is derived from an EMBL/GenBank/DDBJ whole genome shotgun (WGS) entry which is preliminary data.</text>
</comment>
<organism evidence="2 3">
    <name type="scientific">Raineya orbicola</name>
    <dbReference type="NCBI Taxonomy" id="2016530"/>
    <lineage>
        <taxon>Bacteria</taxon>
        <taxon>Pseudomonadati</taxon>
        <taxon>Bacteroidota</taxon>
        <taxon>Cytophagia</taxon>
        <taxon>Cytophagales</taxon>
        <taxon>Raineyaceae</taxon>
        <taxon>Raineya</taxon>
    </lineage>
</organism>
<protein>
    <submittedName>
        <fullName evidence="2">FixH</fullName>
    </submittedName>
</protein>
<gene>
    <name evidence="2" type="ORF">Rain11_2157</name>
</gene>